<feature type="compositionally biased region" description="Basic and acidic residues" evidence="1">
    <location>
        <begin position="1310"/>
        <end position="1326"/>
    </location>
</feature>
<feature type="compositionally biased region" description="Polar residues" evidence="1">
    <location>
        <begin position="293"/>
        <end position="302"/>
    </location>
</feature>
<feature type="compositionally biased region" description="Basic and acidic residues" evidence="1">
    <location>
        <begin position="543"/>
        <end position="563"/>
    </location>
</feature>
<feature type="compositionally biased region" description="Basic and acidic residues" evidence="1">
    <location>
        <begin position="21"/>
        <end position="52"/>
    </location>
</feature>
<dbReference type="Proteomes" id="UP001234178">
    <property type="component" value="Unassembled WGS sequence"/>
</dbReference>
<feature type="compositionally biased region" description="Basic residues" evidence="1">
    <location>
        <begin position="1777"/>
        <end position="1787"/>
    </location>
</feature>
<feature type="region of interest" description="Disordered" evidence="1">
    <location>
        <begin position="1703"/>
        <end position="1787"/>
    </location>
</feature>
<feature type="compositionally biased region" description="Basic and acidic residues" evidence="1">
    <location>
        <begin position="479"/>
        <end position="494"/>
    </location>
</feature>
<feature type="region of interest" description="Disordered" evidence="1">
    <location>
        <begin position="1089"/>
        <end position="1109"/>
    </location>
</feature>
<feature type="compositionally biased region" description="Basic and acidic residues" evidence="1">
    <location>
        <begin position="1472"/>
        <end position="1484"/>
    </location>
</feature>
<feature type="region of interest" description="Disordered" evidence="1">
    <location>
        <begin position="1"/>
        <end position="78"/>
    </location>
</feature>
<dbReference type="EMBL" id="JAOYFB010000041">
    <property type="protein sequence ID" value="KAK4045118.1"/>
    <property type="molecule type" value="Genomic_DNA"/>
</dbReference>
<feature type="compositionally biased region" description="Basic and acidic residues" evidence="1">
    <location>
        <begin position="1533"/>
        <end position="1542"/>
    </location>
</feature>
<feature type="compositionally biased region" description="Basic residues" evidence="1">
    <location>
        <begin position="1714"/>
        <end position="1729"/>
    </location>
</feature>
<feature type="compositionally biased region" description="Basic and acidic residues" evidence="1">
    <location>
        <begin position="1044"/>
        <end position="1056"/>
    </location>
</feature>
<feature type="compositionally biased region" description="Basic residues" evidence="1">
    <location>
        <begin position="1751"/>
        <end position="1761"/>
    </location>
</feature>
<feature type="compositionally biased region" description="Gly residues" evidence="1">
    <location>
        <begin position="1523"/>
        <end position="1532"/>
    </location>
</feature>
<reference evidence="2 3" key="1">
    <citation type="journal article" date="2023" name="Nucleic Acids Res.">
        <title>The hologenome of Daphnia magna reveals possible DNA methylation and microbiome-mediated evolution of the host genome.</title>
        <authorList>
            <person name="Chaturvedi A."/>
            <person name="Li X."/>
            <person name="Dhandapani V."/>
            <person name="Marshall H."/>
            <person name="Kissane S."/>
            <person name="Cuenca-Cambronero M."/>
            <person name="Asole G."/>
            <person name="Calvet F."/>
            <person name="Ruiz-Romero M."/>
            <person name="Marangio P."/>
            <person name="Guigo R."/>
            <person name="Rago D."/>
            <person name="Mirbahai L."/>
            <person name="Eastwood N."/>
            <person name="Colbourne J.K."/>
            <person name="Zhou J."/>
            <person name="Mallon E."/>
            <person name="Orsini L."/>
        </authorList>
    </citation>
    <scope>NUCLEOTIDE SEQUENCE [LARGE SCALE GENOMIC DNA]</scope>
    <source>
        <strain evidence="2">LRV0_1</strain>
    </source>
</reference>
<gene>
    <name evidence="2" type="ORF">OUZ56_032526</name>
</gene>
<evidence type="ECO:0000313" key="2">
    <source>
        <dbReference type="EMBL" id="KAK4045118.1"/>
    </source>
</evidence>
<feature type="region of interest" description="Disordered" evidence="1">
    <location>
        <begin position="479"/>
        <end position="575"/>
    </location>
</feature>
<feature type="region of interest" description="Disordered" evidence="1">
    <location>
        <begin position="1044"/>
        <end position="1064"/>
    </location>
</feature>
<feature type="region of interest" description="Disordered" evidence="1">
    <location>
        <begin position="1424"/>
        <end position="1589"/>
    </location>
</feature>
<feature type="region of interest" description="Disordered" evidence="1">
    <location>
        <begin position="277"/>
        <end position="336"/>
    </location>
</feature>
<proteinExistence type="predicted"/>
<comment type="caution">
    <text evidence="2">The sequence shown here is derived from an EMBL/GenBank/DDBJ whole genome shotgun (WGS) entry which is preliminary data.</text>
</comment>
<feature type="region of interest" description="Disordered" evidence="1">
    <location>
        <begin position="1310"/>
        <end position="1333"/>
    </location>
</feature>
<feature type="compositionally biased region" description="Basic and acidic residues" evidence="1">
    <location>
        <begin position="1429"/>
        <end position="1445"/>
    </location>
</feature>
<accession>A0ABR0B958</accession>
<name>A0ABR0B958_9CRUS</name>
<feature type="compositionally biased region" description="Basic and acidic residues" evidence="1">
    <location>
        <begin position="1730"/>
        <end position="1750"/>
    </location>
</feature>
<evidence type="ECO:0000256" key="1">
    <source>
        <dbReference type="SAM" id="MobiDB-lite"/>
    </source>
</evidence>
<organism evidence="2 3">
    <name type="scientific">Daphnia magna</name>
    <dbReference type="NCBI Taxonomy" id="35525"/>
    <lineage>
        <taxon>Eukaryota</taxon>
        <taxon>Metazoa</taxon>
        <taxon>Ecdysozoa</taxon>
        <taxon>Arthropoda</taxon>
        <taxon>Crustacea</taxon>
        <taxon>Branchiopoda</taxon>
        <taxon>Diplostraca</taxon>
        <taxon>Cladocera</taxon>
        <taxon>Anomopoda</taxon>
        <taxon>Daphniidae</taxon>
        <taxon>Daphnia</taxon>
    </lineage>
</organism>
<evidence type="ECO:0000313" key="3">
    <source>
        <dbReference type="Proteomes" id="UP001234178"/>
    </source>
</evidence>
<sequence>MAGGTGGVLAADHPGVSVRVFRREEAHEEDERRRKQAKRCEKRAETGRESPFVRESAARAGSVGGARLRGRDREAGGVHPEAVEVVEAPGLLLEDVDDHVAEVHEHPLGVREAFDGDGADFLLTERLFNGTRERGDLALAAAGHQDEEVGVVDLPGDIEDLDPGRFFVEGGDRDFHRGAARFVAGDAFEAVDLGFFAGRLLRGDRRGRLGDDGATLRRCDDLLRGRRRGSGLFRRLFGGSRPKGGSVGGAQFRLRSRGLGGGRRLGRGQRGLLEKVIPRPPSTQCDGGGFSRTVEQSPQRVNGESAKTAEFLRGERTRSSRATPQRPHRWVAPPSSLPADLGARRVAAVFEARREGARLGRDRRLRAAVGGDPAREGRRGAVGDARPRRMGLRKLDFAASVAIPYRKQEVDVRRRRERPGDRGKNHRIGLVKMHRGRTRLPVLGVVEGAIEGLYERGHRRVPVARLKGERVIEHVEDVRRRHQPEARRRRERLQGAHQELGLRVAGPDRLPAEQRERRRRERPLIRVGADPLRLPPEPGARLLGREEGGRPKDAGKRRLLVEERDPEVEEADPPRVEPGEIARTKEDVCRLDVPMDETDRMRFREHLGDRPRDRRRLPPAERRLLAADDPVEGAPGEQLHHEEGAAVGEEAVVENGNNSGMTDLIGDRPLAQKRGNQPIAAVAACELIVENLDRDAVPIPVGGAVDGRTPADADEGVDVPAIGDLRPNPCSQPLRACHGAGTLSCGVALPFLLTLAACTPAATPPVDASVTNASSTAPGTSGAVAVGGIPTTEIAGTYTGDWGTMHLVFQGTEARGAYDHADGLFVGTVSGDTIRGRWCQASAQGEAEFRFTRAKGTIALDGRWNYSTDPASWKDDWDLARERCDDFRHANEGVNLPSSTIPSALRATFVVVRRLPLVVLGLASVACVCASGPIQPGPRSRPAPAVETPERVNVGAPEVRVAVRTRPSDRISGTYVGDWGQLEPALDSDGVTVRGAYGDAGAAVGAAPVGSFVGDLRDGILRGRWCQGPAAGDADFRLKSEDGKTTLDGRWRSDGADDRDDDEGWREDWDVTRVDAGPFAAAAARAHCPKCGSGRGSRSGGDPAKAGERRRYEGACRIGRLALAFAPVDDRPADGEGWRRRQAGHHLGTGVAAADSATEVFRAVYGVLGRLRAVAVEVEAAPFCRRIEEGGLPGEGAEIGVVAVVGARRKGARGPVRVLPDLRFAAAALFAEAGGRATGRGTGGADAMTRRTGAIIAAGGAVFRAHPADAVGPTKRGRRAAADAAGPRPVATTATVRVAADRAVFVGAGDEEKNESGGKRGRDTHLAKVAAPESRTRGNYAGACCLHAVPFTASSASLPNLHALDTVGGARPQPDGPRALDAGIGGVHTIFDAQPAHKEVRPLLIDRRRAVHVAFARRAEGPVDDVVADGDRPSDEGARGGRRAADVGAGKSLRDARRRRAGRSGVDGGGIEGDRIGGGIDRRRPVGRRGAVDAGIDGHSGIGPRIGEASGVGRLLRVVPDAGGDGESGSEGGGRETGEERNGQPATLPRPRGKALPSSATDRPPLASRPLEAIGSPKHGGRARESSVSFAAMERSPLALPLALPKPGEAIVTTALAGALGLATWACMPFVMARGGLTPVVAVLVSTLAFHWFLAGPADGGQFAGAAPSGHDDVHAHRRPRVPACGARGRDVWRRRRPHVQLGGVVRPTDGDRLRRRRYPRGARVGARRAPRDRGLRNDAPGSDRRDGRRLSGRRRSRPRPHPPQARDRRRAAVDRWRRRLSSRPRV</sequence>
<keyword evidence="3" id="KW-1185">Reference proteome</keyword>
<feature type="compositionally biased region" description="Basic and acidic residues" evidence="1">
    <location>
        <begin position="1765"/>
        <end position="1776"/>
    </location>
</feature>
<protein>
    <submittedName>
        <fullName evidence="2">Uncharacterized protein</fullName>
    </submittedName>
</protein>